<dbReference type="AlphaFoldDB" id="A0A4C1V5W5"/>
<dbReference type="EMBL" id="BGZK01000282">
    <property type="protein sequence ID" value="GBP34009.1"/>
    <property type="molecule type" value="Genomic_DNA"/>
</dbReference>
<proteinExistence type="predicted"/>
<gene>
    <name evidence="1" type="ORF">EVAR_24923_1</name>
</gene>
<dbReference type="Proteomes" id="UP000299102">
    <property type="component" value="Unassembled WGS sequence"/>
</dbReference>
<accession>A0A4C1V5W5</accession>
<protein>
    <submittedName>
        <fullName evidence="1">Uncharacterized protein</fullName>
    </submittedName>
</protein>
<evidence type="ECO:0000313" key="1">
    <source>
        <dbReference type="EMBL" id="GBP34009.1"/>
    </source>
</evidence>
<comment type="caution">
    <text evidence="1">The sequence shown here is derived from an EMBL/GenBank/DDBJ whole genome shotgun (WGS) entry which is preliminary data.</text>
</comment>
<evidence type="ECO:0000313" key="2">
    <source>
        <dbReference type="Proteomes" id="UP000299102"/>
    </source>
</evidence>
<reference evidence="1 2" key="1">
    <citation type="journal article" date="2019" name="Commun. Biol.">
        <title>The bagworm genome reveals a unique fibroin gene that provides high tensile strength.</title>
        <authorList>
            <person name="Kono N."/>
            <person name="Nakamura H."/>
            <person name="Ohtoshi R."/>
            <person name="Tomita M."/>
            <person name="Numata K."/>
            <person name="Arakawa K."/>
        </authorList>
    </citation>
    <scope>NUCLEOTIDE SEQUENCE [LARGE SCALE GENOMIC DNA]</scope>
</reference>
<name>A0A4C1V5W5_EUMVA</name>
<organism evidence="1 2">
    <name type="scientific">Eumeta variegata</name>
    <name type="common">Bagworm moth</name>
    <name type="synonym">Eumeta japonica</name>
    <dbReference type="NCBI Taxonomy" id="151549"/>
    <lineage>
        <taxon>Eukaryota</taxon>
        <taxon>Metazoa</taxon>
        <taxon>Ecdysozoa</taxon>
        <taxon>Arthropoda</taxon>
        <taxon>Hexapoda</taxon>
        <taxon>Insecta</taxon>
        <taxon>Pterygota</taxon>
        <taxon>Neoptera</taxon>
        <taxon>Endopterygota</taxon>
        <taxon>Lepidoptera</taxon>
        <taxon>Glossata</taxon>
        <taxon>Ditrysia</taxon>
        <taxon>Tineoidea</taxon>
        <taxon>Psychidae</taxon>
        <taxon>Oiketicinae</taxon>
        <taxon>Eumeta</taxon>
    </lineage>
</organism>
<keyword evidence="2" id="KW-1185">Reference proteome</keyword>
<sequence>MATEKLLRGVRWNIEWSRTKRDTGIKQLRLHTNIVIIPPAGCFPSVFMENRRPAYCLSGFHRLLLRHILLQSFRFVLTSLNLKPSVLVQCGPKAANGRCH</sequence>